<evidence type="ECO:0000313" key="2">
    <source>
        <dbReference type="EMBL" id="SMC24422.1"/>
    </source>
</evidence>
<dbReference type="InterPro" id="IPR012902">
    <property type="entry name" value="N_methyl_site"/>
</dbReference>
<dbReference type="STRING" id="1121291.SAMN02745134_02163"/>
<sequence length="202" mass="22415">MKKLSRKKGFTLVELIIAMAILVIASGGIGLAVETSSSLYGQNTSDLKSTEYTDKILECFKGKGLNSLSSMYNNSTRVNGEDATTTSTTKYLYLYFNNDDVNDNTEDSLNYILKNTTNFQMVDEGINGAASYADCSSNNTSNYKYGAIVTLTKNYDYDLNDNSTGAAAAQRYNFYTYKIDVKLYDFEKGQNVQSELNVLVSR</sequence>
<feature type="transmembrane region" description="Helical" evidence="1">
    <location>
        <begin position="12"/>
        <end position="33"/>
    </location>
</feature>
<dbReference type="Proteomes" id="UP000192468">
    <property type="component" value="Unassembled WGS sequence"/>
</dbReference>
<dbReference type="EMBL" id="FWXH01000007">
    <property type="protein sequence ID" value="SMC24422.1"/>
    <property type="molecule type" value="Genomic_DNA"/>
</dbReference>
<protein>
    <submittedName>
        <fullName evidence="2">Prepilin-type N-terminal cleavage/methylation domain-containing protein</fullName>
    </submittedName>
</protein>
<dbReference type="NCBIfam" id="TIGR02532">
    <property type="entry name" value="IV_pilin_GFxxxE"/>
    <property type="match status" value="1"/>
</dbReference>
<dbReference type="PROSITE" id="PS00409">
    <property type="entry name" value="PROKAR_NTER_METHYL"/>
    <property type="match status" value="1"/>
</dbReference>
<organism evidence="2 3">
    <name type="scientific">Clostridium acidisoli DSM 12555</name>
    <dbReference type="NCBI Taxonomy" id="1121291"/>
    <lineage>
        <taxon>Bacteria</taxon>
        <taxon>Bacillati</taxon>
        <taxon>Bacillota</taxon>
        <taxon>Clostridia</taxon>
        <taxon>Eubacteriales</taxon>
        <taxon>Clostridiaceae</taxon>
        <taxon>Clostridium</taxon>
    </lineage>
</organism>
<dbReference type="AlphaFoldDB" id="A0A1W1XKQ8"/>
<evidence type="ECO:0000313" key="3">
    <source>
        <dbReference type="Proteomes" id="UP000192468"/>
    </source>
</evidence>
<keyword evidence="3" id="KW-1185">Reference proteome</keyword>
<reference evidence="2 3" key="1">
    <citation type="submission" date="2017-04" db="EMBL/GenBank/DDBJ databases">
        <authorList>
            <person name="Afonso C.L."/>
            <person name="Miller P.J."/>
            <person name="Scott M.A."/>
            <person name="Spackman E."/>
            <person name="Goraichik I."/>
            <person name="Dimitrov K.M."/>
            <person name="Suarez D.L."/>
            <person name="Swayne D.E."/>
        </authorList>
    </citation>
    <scope>NUCLEOTIDE SEQUENCE [LARGE SCALE GENOMIC DNA]</scope>
    <source>
        <strain evidence="2 3">DSM 12555</strain>
    </source>
</reference>
<accession>A0A1W1XKQ8</accession>
<keyword evidence="1" id="KW-1133">Transmembrane helix</keyword>
<name>A0A1W1XKQ8_9CLOT</name>
<dbReference type="RefSeq" id="WP_084115970.1">
    <property type="nucleotide sequence ID" value="NZ_FWXH01000007.1"/>
</dbReference>
<keyword evidence="1" id="KW-0812">Transmembrane</keyword>
<dbReference type="Pfam" id="PF07963">
    <property type="entry name" value="N_methyl"/>
    <property type="match status" value="1"/>
</dbReference>
<gene>
    <name evidence="2" type="ORF">SAMN02745134_02163</name>
</gene>
<proteinExistence type="predicted"/>
<evidence type="ECO:0000256" key="1">
    <source>
        <dbReference type="SAM" id="Phobius"/>
    </source>
</evidence>
<keyword evidence="1" id="KW-0472">Membrane</keyword>